<comment type="similarity">
    <text evidence="2">Belongs to the protease inhibitor I27 (calpastatin) family.</text>
</comment>
<keyword evidence="8" id="KW-0677">Repeat</keyword>
<protein>
    <recommendedName>
        <fullName evidence="3">Calpastatin</fullName>
    </recommendedName>
    <alternativeName>
        <fullName evidence="11">Calpain inhibitor</fullName>
    </alternativeName>
</protein>
<comment type="function">
    <text evidence="1">Specific inhibition of calpain (calcium-dependent cysteine protease). Plays a key role in postmortem tenderization of meat and have been proposed to be involved in muscle protein degradation in living tissue.</text>
</comment>
<keyword evidence="7" id="KW-0789">Thiol protease inhibitor</keyword>
<dbReference type="Proteomes" id="UP000236370">
    <property type="component" value="Unassembled WGS sequence"/>
</dbReference>
<evidence type="ECO:0000256" key="1">
    <source>
        <dbReference type="ARBA" id="ARBA00002637"/>
    </source>
</evidence>
<reference evidence="13 14" key="1">
    <citation type="submission" date="2017-12" db="EMBL/GenBank/DDBJ databases">
        <title>High-resolution comparative analysis of great ape genomes.</title>
        <authorList>
            <person name="Pollen A."/>
            <person name="Hastie A."/>
            <person name="Hormozdiari F."/>
            <person name="Dougherty M."/>
            <person name="Liu R."/>
            <person name="Chaisson M."/>
            <person name="Hoppe E."/>
            <person name="Hill C."/>
            <person name="Pang A."/>
            <person name="Hillier L."/>
            <person name="Baker C."/>
            <person name="Armstrong J."/>
            <person name="Shendure J."/>
            <person name="Paten B."/>
            <person name="Wilson R."/>
            <person name="Chao H."/>
            <person name="Schneider V."/>
            <person name="Ventura M."/>
            <person name="Kronenberg Z."/>
            <person name="Murali S."/>
            <person name="Gordon D."/>
            <person name="Cantsilieris S."/>
            <person name="Munson K."/>
            <person name="Nelson B."/>
            <person name="Raja A."/>
            <person name="Underwood J."/>
            <person name="Diekhans M."/>
            <person name="Fiddes I."/>
            <person name="Haussler D."/>
            <person name="Eichler E."/>
        </authorList>
    </citation>
    <scope>NUCLEOTIDE SEQUENCE [LARGE SCALE GENOMIC DNA]</scope>
    <source>
        <strain evidence="13">Yerkes chimp pedigree #C0471</strain>
    </source>
</reference>
<dbReference type="InterPro" id="IPR001259">
    <property type="entry name" value="Prot_inh_calpain"/>
</dbReference>
<evidence type="ECO:0000256" key="6">
    <source>
        <dbReference type="ARBA" id="ARBA00022690"/>
    </source>
</evidence>
<name>A0A2J8KJW1_PANTR</name>
<feature type="region of interest" description="Disordered" evidence="12">
    <location>
        <begin position="1"/>
        <end position="91"/>
    </location>
</feature>
<evidence type="ECO:0000256" key="10">
    <source>
        <dbReference type="ARBA" id="ARBA00022990"/>
    </source>
</evidence>
<evidence type="ECO:0000256" key="11">
    <source>
        <dbReference type="ARBA" id="ARBA00033013"/>
    </source>
</evidence>
<keyword evidence="4" id="KW-1017">Isopeptide bond</keyword>
<dbReference type="PANTHER" id="PTHR10077">
    <property type="entry name" value="CALPASTATIN"/>
    <property type="match status" value="1"/>
</dbReference>
<gene>
    <name evidence="13" type="ORF">CK820_G0038268</name>
</gene>
<organism evidence="13 14">
    <name type="scientific">Pan troglodytes</name>
    <name type="common">Chimpanzee</name>
    <dbReference type="NCBI Taxonomy" id="9598"/>
    <lineage>
        <taxon>Eukaryota</taxon>
        <taxon>Metazoa</taxon>
        <taxon>Chordata</taxon>
        <taxon>Craniata</taxon>
        <taxon>Vertebrata</taxon>
        <taxon>Euteleostomi</taxon>
        <taxon>Mammalia</taxon>
        <taxon>Eutheria</taxon>
        <taxon>Euarchontoglires</taxon>
        <taxon>Primates</taxon>
        <taxon>Haplorrhini</taxon>
        <taxon>Catarrhini</taxon>
        <taxon>Hominidae</taxon>
        <taxon>Pan</taxon>
    </lineage>
</organism>
<dbReference type="Pfam" id="PF00748">
    <property type="entry name" value="Calpain_inhib"/>
    <property type="match status" value="2"/>
</dbReference>
<evidence type="ECO:0000256" key="9">
    <source>
        <dbReference type="ARBA" id="ARBA00022843"/>
    </source>
</evidence>
<proteinExistence type="inferred from homology"/>
<evidence type="ECO:0000256" key="2">
    <source>
        <dbReference type="ARBA" id="ARBA00009487"/>
    </source>
</evidence>
<feature type="compositionally biased region" description="Basic and acidic residues" evidence="12">
    <location>
        <begin position="26"/>
        <end position="53"/>
    </location>
</feature>
<evidence type="ECO:0000256" key="12">
    <source>
        <dbReference type="SAM" id="MobiDB-lite"/>
    </source>
</evidence>
<keyword evidence="6" id="KW-0646">Protease inhibitor</keyword>
<evidence type="ECO:0000313" key="13">
    <source>
        <dbReference type="EMBL" id="PNI35314.1"/>
    </source>
</evidence>
<evidence type="ECO:0000256" key="7">
    <source>
        <dbReference type="ARBA" id="ARBA00022704"/>
    </source>
</evidence>
<dbReference type="AlphaFoldDB" id="A0A2J8KJW1"/>
<dbReference type="PANTHER" id="PTHR10077:SF0">
    <property type="entry name" value="CALPASTATIN"/>
    <property type="match status" value="1"/>
</dbReference>
<keyword evidence="5" id="KW-0597">Phosphoprotein</keyword>
<comment type="caution">
    <text evidence="13">The sequence shown here is derived from an EMBL/GenBank/DDBJ whole genome shotgun (WGS) entry which is preliminary data.</text>
</comment>
<keyword evidence="9" id="KW-0832">Ubl conjugation</keyword>
<keyword evidence="10" id="KW-0007">Acetylation</keyword>
<accession>A0A2J8KJW1</accession>
<dbReference type="EMBL" id="NBAG03000361">
    <property type="protein sequence ID" value="PNI35314.1"/>
    <property type="molecule type" value="Genomic_DNA"/>
</dbReference>
<feature type="non-terminal residue" evidence="13">
    <location>
        <position position="91"/>
    </location>
</feature>
<sequence>MSDQALEALSASLGTRQAEPELDLSSIKEVDEDKDGKPLLPEPEEKPKPRSESELIDELSEDFDRSECKEKPSKPTEKTEESKATAPAPVA</sequence>
<dbReference type="InterPro" id="IPR026998">
    <property type="entry name" value="Calpastatin"/>
</dbReference>
<evidence type="ECO:0000256" key="8">
    <source>
        <dbReference type="ARBA" id="ARBA00022737"/>
    </source>
</evidence>
<feature type="compositionally biased region" description="Basic and acidic residues" evidence="12">
    <location>
        <begin position="62"/>
        <end position="83"/>
    </location>
</feature>
<evidence type="ECO:0000256" key="4">
    <source>
        <dbReference type="ARBA" id="ARBA00022499"/>
    </source>
</evidence>
<dbReference type="GO" id="GO:0004869">
    <property type="term" value="F:cysteine-type endopeptidase inhibitor activity"/>
    <property type="evidence" value="ECO:0007669"/>
    <property type="project" value="UniProtKB-KW"/>
</dbReference>
<evidence type="ECO:0000256" key="5">
    <source>
        <dbReference type="ARBA" id="ARBA00022553"/>
    </source>
</evidence>
<evidence type="ECO:0000256" key="3">
    <source>
        <dbReference type="ARBA" id="ARBA00017619"/>
    </source>
</evidence>
<evidence type="ECO:0000313" key="14">
    <source>
        <dbReference type="Proteomes" id="UP000236370"/>
    </source>
</evidence>